<keyword evidence="4" id="KW-1185">Reference proteome</keyword>
<dbReference type="KEGG" id="meme:HYG87_04360"/>
<keyword evidence="2" id="KW-0812">Transmembrane</keyword>
<feature type="compositionally biased region" description="Low complexity" evidence="1">
    <location>
        <begin position="250"/>
        <end position="261"/>
    </location>
</feature>
<reference evidence="3" key="1">
    <citation type="submission" date="2020-07" db="EMBL/GenBank/DDBJ databases">
        <title>Methanobacterium. sp. MethCan genome.</title>
        <authorList>
            <person name="Postec A."/>
            <person name="Quemeneur M."/>
        </authorList>
    </citation>
    <scope>NUCLEOTIDE SEQUENCE</scope>
    <source>
        <strain evidence="3">MethCAN</strain>
    </source>
</reference>
<gene>
    <name evidence="3" type="ORF">HYG87_04360</name>
</gene>
<dbReference type="GeneID" id="64819971"/>
<evidence type="ECO:0000313" key="4">
    <source>
        <dbReference type="Proteomes" id="UP000681041"/>
    </source>
</evidence>
<evidence type="ECO:0000256" key="1">
    <source>
        <dbReference type="SAM" id="MobiDB-lite"/>
    </source>
</evidence>
<dbReference type="RefSeq" id="WP_211534003.1">
    <property type="nucleotide sequence ID" value="NZ_CP058560.1"/>
</dbReference>
<evidence type="ECO:0000256" key="2">
    <source>
        <dbReference type="SAM" id="Phobius"/>
    </source>
</evidence>
<feature type="region of interest" description="Disordered" evidence="1">
    <location>
        <begin position="249"/>
        <end position="275"/>
    </location>
</feature>
<name>A0A8T8K6E2_9EURY</name>
<organism evidence="3 4">
    <name type="scientific">Methanobacterium alkalithermotolerans</name>
    <dbReference type="NCBI Taxonomy" id="2731220"/>
    <lineage>
        <taxon>Archaea</taxon>
        <taxon>Methanobacteriati</taxon>
        <taxon>Methanobacteriota</taxon>
        <taxon>Methanomada group</taxon>
        <taxon>Methanobacteria</taxon>
        <taxon>Methanobacteriales</taxon>
        <taxon>Methanobacteriaceae</taxon>
        <taxon>Methanobacterium</taxon>
    </lineage>
</organism>
<feature type="transmembrane region" description="Helical" evidence="2">
    <location>
        <begin position="280"/>
        <end position="300"/>
    </location>
</feature>
<dbReference type="Proteomes" id="UP000681041">
    <property type="component" value="Chromosome"/>
</dbReference>
<dbReference type="EMBL" id="CP058560">
    <property type="protein sequence ID" value="QUH23055.1"/>
    <property type="molecule type" value="Genomic_DNA"/>
</dbReference>
<accession>A0A8T8K6E2</accession>
<evidence type="ECO:0000313" key="3">
    <source>
        <dbReference type="EMBL" id="QUH23055.1"/>
    </source>
</evidence>
<sequence>MKVDKICIVLILILAFAGMSWGSEVWVVENPEATSYKFSDLSAEILVTIKNNNDHVQYFKISQAYQGSLAEAENNTILWVIDWTSPAAVKMVKSRYPELGGDYGWKIQPGETKSVCFKLSAVGQMGQIPSYIIRADSDDGVYWPLVPEPGLMASWFVPNELEILNPNLDILRWKGNFSFRLTNVDSTRVSGIVRAPIVPVDSKLTHSNPRVTFLDDELAVDTQIASWDVVMEPGASRVFNYVYEWPMGRSSSSATQGRSSSIPTAGAQENTTSVPTRDTGVPYGLFIVGALVAGAGVVYAKFMRH</sequence>
<protein>
    <submittedName>
        <fullName evidence="3">Uncharacterized protein</fullName>
    </submittedName>
</protein>
<keyword evidence="2" id="KW-1133">Transmembrane helix</keyword>
<dbReference type="AlphaFoldDB" id="A0A8T8K6E2"/>
<dbReference type="OrthoDB" id="80442at2157"/>
<keyword evidence="2" id="KW-0472">Membrane</keyword>
<proteinExistence type="predicted"/>